<dbReference type="OrthoDB" id="9802320at2"/>
<protein>
    <recommendedName>
        <fullName evidence="2">LPS-assembly protein LptD central domain-containing protein</fullName>
    </recommendedName>
</protein>
<dbReference type="GO" id="GO:1990351">
    <property type="term" value="C:transporter complex"/>
    <property type="evidence" value="ECO:0007669"/>
    <property type="project" value="TreeGrafter"/>
</dbReference>
<evidence type="ECO:0000259" key="2">
    <source>
        <dbReference type="Pfam" id="PF19838"/>
    </source>
</evidence>
<evidence type="ECO:0000313" key="3">
    <source>
        <dbReference type="EMBL" id="ROT47151.1"/>
    </source>
</evidence>
<keyword evidence="4" id="KW-1185">Reference proteome</keyword>
<dbReference type="AlphaFoldDB" id="A0A3N2QBK4"/>
<proteinExistence type="predicted"/>
<dbReference type="Pfam" id="PF19838">
    <property type="entry name" value="LptD_2"/>
    <property type="match status" value="1"/>
</dbReference>
<dbReference type="PANTHER" id="PTHR30189">
    <property type="entry name" value="LPS-ASSEMBLY PROTEIN"/>
    <property type="match status" value="1"/>
</dbReference>
<accession>A0A3N2QBK4</accession>
<dbReference type="PANTHER" id="PTHR30189:SF1">
    <property type="entry name" value="LPS-ASSEMBLY PROTEIN LPTD"/>
    <property type="match status" value="1"/>
</dbReference>
<gene>
    <name evidence="3" type="ORF">EDM02_04710</name>
</gene>
<organism evidence="3 4">
    <name type="scientific">Candidatus Cardinium hertigii</name>
    <dbReference type="NCBI Taxonomy" id="247481"/>
    <lineage>
        <taxon>Bacteria</taxon>
        <taxon>Pseudomonadati</taxon>
        <taxon>Bacteroidota</taxon>
        <taxon>Cytophagia</taxon>
        <taxon>Cytophagales</taxon>
        <taxon>Amoebophilaceae</taxon>
        <taxon>Candidatus Cardinium</taxon>
    </lineage>
</organism>
<dbReference type="GO" id="GO:0009279">
    <property type="term" value="C:cell outer membrane"/>
    <property type="evidence" value="ECO:0007669"/>
    <property type="project" value="TreeGrafter"/>
</dbReference>
<evidence type="ECO:0000313" key="4">
    <source>
        <dbReference type="Proteomes" id="UP000270927"/>
    </source>
</evidence>
<dbReference type="EMBL" id="RARA01000026">
    <property type="protein sequence ID" value="ROT47151.1"/>
    <property type="molecule type" value="Genomic_DNA"/>
</dbReference>
<reference evidence="3 4" key="1">
    <citation type="submission" date="2018-09" db="EMBL/GenBank/DDBJ databases">
        <title>Comparative Genomics of Wolbachia-Cardinium Dual Endosymbiosis in a Plant-Parasitic Nematode.</title>
        <authorList>
            <person name="Brown A.M.V."/>
            <person name="Wasala S.K."/>
            <person name="Howe D.K."/>
            <person name="Peetz A.B."/>
            <person name="Zasada I.A."/>
            <person name="Denver D.R."/>
        </authorList>
    </citation>
    <scope>NUCLEOTIDE SEQUENCE [LARGE SCALE GENOMIC DNA]</scope>
    <source>
        <strain evidence="3 4">Pp_1</strain>
    </source>
</reference>
<feature type="compositionally biased region" description="Basic and acidic residues" evidence="1">
    <location>
        <begin position="396"/>
        <end position="410"/>
    </location>
</feature>
<dbReference type="RefSeq" id="WP_123663436.1">
    <property type="nucleotide sequence ID" value="NZ_RARA01000026.1"/>
</dbReference>
<comment type="caution">
    <text evidence="3">The sequence shown here is derived from an EMBL/GenBank/DDBJ whole genome shotgun (WGS) entry which is preliminary data.</text>
</comment>
<evidence type="ECO:0000256" key="1">
    <source>
        <dbReference type="SAM" id="MobiDB-lite"/>
    </source>
</evidence>
<dbReference type="Proteomes" id="UP000270927">
    <property type="component" value="Unassembled WGS sequence"/>
</dbReference>
<sequence>MTRSYFLRIATLVLLMISDISILLQATEYTYYYHSDSHVSYYYTPETHCWIFPKSCVKKSDQVSAYTKVSKRLFNKDAFWLFTKPSSKKEEDQALAIVKYQAADQIVFDAKKNILSLHGASVLDYDKMKLEAHAVALDVNAHTIHSKGKKDLHNKPIENPIFTYKDIKKDKYGKDGAEKTRIFFMEEIHYNIDTKRALAYKLLTKQEDAIIKSEQVKKEDEETFYAKDVYFTTCTLERPHFYLRTKRSKLVQDKQITTGPFYFSFDDVPTPLGCFFGVLFLEGKRKHGIIPPSEITESSDEDGGKGFCIRNIGYYINFNDYADNSFLLSLYTNLDIEFENKFRYKKKYLCQGNIDYAQNHSGEEKNWSLAWKHIPKTRGNRSLRVEARIHSKGYKKRFDDEGEHKKKSSTEESESTGSLAYTDKLVGLPYTLSANLDYKINHNSNFKHFTLPKGVLSATWHPFKGDKSESGFKAWFHNIKLQHNIDFENHFQNLKKEPRLSEKVNEEDSKALTKVKWNEYREYGINHTLPLNTTGKLFKYFNLTPNFTYKETWYWKRLDWKKRVFKRKESEPMQISGFNRVWSYNFGGSLHTTLYHFQYFSKEQFMQGLRITTTPTMTFTYTPDFSKEKYHYFEETINDKGEKKAEYKFENFKPAHSLMTRAQSVLAFKLENKVHLKVKKEIDSNTKKKQKASRKIVLIKNIDFSTKYDFEEKKRPLDDINIYIASETEMLKIGPVGATAGFGLTTTFDPYHPIASKENDKHTTEKESFDFDFAWNHGGYLGKLIKRKLKINMKLQSTTEEKHKKKALLSDDSELDKIDEKDKKTDFDNSWSFGCDFGMDITRKRLYEKDEIDENAYTKDKYREGDVRYRHNYVNLEVEFTLLKKWKFSLDTSYDFDTRKLKEDDTKFTIARDLHCWLLSYKCYPLKEKRKYEFSLGAKANILKKLKLPRKREFLKLK</sequence>
<name>A0A3N2QBK4_9BACT</name>
<dbReference type="InterPro" id="IPR050218">
    <property type="entry name" value="LptD"/>
</dbReference>
<feature type="region of interest" description="Disordered" evidence="1">
    <location>
        <begin position="396"/>
        <end position="415"/>
    </location>
</feature>
<feature type="domain" description="LPS-assembly protein LptD central" evidence="2">
    <location>
        <begin position="256"/>
        <end position="727"/>
    </location>
</feature>
<dbReference type="InterPro" id="IPR045659">
    <property type="entry name" value="LptD_2"/>
</dbReference>